<dbReference type="AlphaFoldDB" id="A0A067MW71"/>
<dbReference type="PRINTS" id="PR00348">
    <property type="entry name" value="UBIQUITIN"/>
</dbReference>
<sequence>MEIFVKIPSGKITLFEVNPSDTIRSLKAQIEDEEGIPSDKQYFIHAGEQLEDDRTFAEYHIVNDAVLILLFRLRDVLFEYLVCTRSGKIALFEVSPSDTIGFLKAQIEDEEGIPSGKQYFIHAGEQLEDDRTFAEYHVVNGKHATRLQSISIIPSDRT</sequence>
<feature type="domain" description="Ubiquitin-like" evidence="1">
    <location>
        <begin position="78"/>
        <end position="141"/>
    </location>
</feature>
<dbReference type="PROSITE" id="PS50053">
    <property type="entry name" value="UBIQUITIN_2"/>
    <property type="match status" value="2"/>
</dbReference>
<keyword evidence="3" id="KW-1185">Reference proteome</keyword>
<dbReference type="SMART" id="SM00213">
    <property type="entry name" value="UBQ"/>
    <property type="match status" value="2"/>
</dbReference>
<dbReference type="Pfam" id="PF00240">
    <property type="entry name" value="ubiquitin"/>
    <property type="match status" value="2"/>
</dbReference>
<evidence type="ECO:0000313" key="2">
    <source>
        <dbReference type="EMBL" id="KDQ16142.1"/>
    </source>
</evidence>
<evidence type="ECO:0000259" key="1">
    <source>
        <dbReference type="PROSITE" id="PS50053"/>
    </source>
</evidence>
<feature type="domain" description="Ubiquitin-like" evidence="1">
    <location>
        <begin position="1"/>
        <end position="76"/>
    </location>
</feature>
<dbReference type="EMBL" id="KL198029">
    <property type="protein sequence ID" value="KDQ16142.1"/>
    <property type="molecule type" value="Genomic_DNA"/>
</dbReference>
<dbReference type="HOGENOM" id="CLU_010412_0_0_1"/>
<dbReference type="InterPro" id="IPR050158">
    <property type="entry name" value="Ubiquitin_ubiquitin-like"/>
</dbReference>
<dbReference type="Gene3D" id="3.10.20.90">
    <property type="entry name" value="Phosphatidylinositol 3-kinase Catalytic Subunit, Chain A, domain 1"/>
    <property type="match status" value="2"/>
</dbReference>
<accession>A0A067MW71</accession>
<dbReference type="Proteomes" id="UP000027195">
    <property type="component" value="Unassembled WGS sequence"/>
</dbReference>
<protein>
    <recommendedName>
        <fullName evidence="1">Ubiquitin-like domain-containing protein</fullName>
    </recommendedName>
</protein>
<evidence type="ECO:0000313" key="3">
    <source>
        <dbReference type="Proteomes" id="UP000027195"/>
    </source>
</evidence>
<dbReference type="InParanoid" id="A0A067MW71"/>
<dbReference type="InterPro" id="IPR019956">
    <property type="entry name" value="Ubiquitin_dom"/>
</dbReference>
<organism evidence="2 3">
    <name type="scientific">Botryobasidium botryosum (strain FD-172 SS1)</name>
    <dbReference type="NCBI Taxonomy" id="930990"/>
    <lineage>
        <taxon>Eukaryota</taxon>
        <taxon>Fungi</taxon>
        <taxon>Dikarya</taxon>
        <taxon>Basidiomycota</taxon>
        <taxon>Agaricomycotina</taxon>
        <taxon>Agaricomycetes</taxon>
        <taxon>Cantharellales</taxon>
        <taxon>Botryobasidiaceae</taxon>
        <taxon>Botryobasidium</taxon>
    </lineage>
</organism>
<proteinExistence type="predicted"/>
<name>A0A067MW71_BOTB1</name>
<dbReference type="InterPro" id="IPR000626">
    <property type="entry name" value="Ubiquitin-like_dom"/>
</dbReference>
<dbReference type="CDD" id="cd17039">
    <property type="entry name" value="Ubl_ubiquitin_like"/>
    <property type="match status" value="1"/>
</dbReference>
<dbReference type="OrthoDB" id="428577at2759"/>
<dbReference type="PANTHER" id="PTHR10666">
    <property type="entry name" value="UBIQUITIN"/>
    <property type="match status" value="1"/>
</dbReference>
<dbReference type="SUPFAM" id="SSF54236">
    <property type="entry name" value="Ubiquitin-like"/>
    <property type="match status" value="2"/>
</dbReference>
<dbReference type="FunFam" id="3.10.20.90:FF:000205">
    <property type="entry name" value="2'-5'-oligoadenylate synthase-like protein 2"/>
    <property type="match status" value="1"/>
</dbReference>
<reference evidence="3" key="1">
    <citation type="journal article" date="2014" name="Proc. Natl. Acad. Sci. U.S.A.">
        <title>Extensive sampling of basidiomycete genomes demonstrates inadequacy of the white-rot/brown-rot paradigm for wood decay fungi.</title>
        <authorList>
            <person name="Riley R."/>
            <person name="Salamov A.A."/>
            <person name="Brown D.W."/>
            <person name="Nagy L.G."/>
            <person name="Floudas D."/>
            <person name="Held B.W."/>
            <person name="Levasseur A."/>
            <person name="Lombard V."/>
            <person name="Morin E."/>
            <person name="Otillar R."/>
            <person name="Lindquist E.A."/>
            <person name="Sun H."/>
            <person name="LaButti K.M."/>
            <person name="Schmutz J."/>
            <person name="Jabbour D."/>
            <person name="Luo H."/>
            <person name="Baker S.E."/>
            <person name="Pisabarro A.G."/>
            <person name="Walton J.D."/>
            <person name="Blanchette R.A."/>
            <person name="Henrissat B."/>
            <person name="Martin F."/>
            <person name="Cullen D."/>
            <person name="Hibbett D.S."/>
            <person name="Grigoriev I.V."/>
        </authorList>
    </citation>
    <scope>NUCLEOTIDE SEQUENCE [LARGE SCALE GENOMIC DNA]</scope>
    <source>
        <strain evidence="3">FD-172 SS1</strain>
    </source>
</reference>
<gene>
    <name evidence="2" type="ORF">BOTBODRAFT_157432</name>
</gene>
<dbReference type="InterPro" id="IPR029071">
    <property type="entry name" value="Ubiquitin-like_domsf"/>
</dbReference>
<dbReference type="STRING" id="930990.A0A067MW71"/>